<dbReference type="GO" id="GO:0016301">
    <property type="term" value="F:kinase activity"/>
    <property type="evidence" value="ECO:0007669"/>
    <property type="project" value="UniProtKB-KW"/>
</dbReference>
<keyword evidence="2" id="KW-1185">Reference proteome</keyword>
<proteinExistence type="predicted"/>
<organism evidence="1 2">
    <name type="scientific">Trifolium medium</name>
    <dbReference type="NCBI Taxonomy" id="97028"/>
    <lineage>
        <taxon>Eukaryota</taxon>
        <taxon>Viridiplantae</taxon>
        <taxon>Streptophyta</taxon>
        <taxon>Embryophyta</taxon>
        <taxon>Tracheophyta</taxon>
        <taxon>Spermatophyta</taxon>
        <taxon>Magnoliopsida</taxon>
        <taxon>eudicotyledons</taxon>
        <taxon>Gunneridae</taxon>
        <taxon>Pentapetalae</taxon>
        <taxon>rosids</taxon>
        <taxon>fabids</taxon>
        <taxon>Fabales</taxon>
        <taxon>Fabaceae</taxon>
        <taxon>Papilionoideae</taxon>
        <taxon>50 kb inversion clade</taxon>
        <taxon>NPAAA clade</taxon>
        <taxon>Hologalegina</taxon>
        <taxon>IRL clade</taxon>
        <taxon>Trifolieae</taxon>
        <taxon>Trifolium</taxon>
    </lineage>
</organism>
<accession>A0A392PJ65</accession>
<dbReference type="AlphaFoldDB" id="A0A392PJ65"/>
<keyword evidence="1" id="KW-0808">Transferase</keyword>
<evidence type="ECO:0000313" key="1">
    <source>
        <dbReference type="EMBL" id="MCI12121.1"/>
    </source>
</evidence>
<reference evidence="1 2" key="1">
    <citation type="journal article" date="2018" name="Front. Plant Sci.">
        <title>Red Clover (Trifolium pratense) and Zigzag Clover (T. medium) - A Picture of Genomic Similarities and Differences.</title>
        <authorList>
            <person name="Dluhosova J."/>
            <person name="Istvanek J."/>
            <person name="Nedelnik J."/>
            <person name="Repkova J."/>
        </authorList>
    </citation>
    <scope>NUCLEOTIDE SEQUENCE [LARGE SCALE GENOMIC DNA]</scope>
    <source>
        <strain evidence="2">cv. 10/8</strain>
        <tissue evidence="1">Leaf</tissue>
    </source>
</reference>
<feature type="non-terminal residue" evidence="1">
    <location>
        <position position="98"/>
    </location>
</feature>
<dbReference type="Proteomes" id="UP000265520">
    <property type="component" value="Unassembled WGS sequence"/>
</dbReference>
<evidence type="ECO:0000313" key="2">
    <source>
        <dbReference type="Proteomes" id="UP000265520"/>
    </source>
</evidence>
<protein>
    <submittedName>
        <fullName evidence="1">Putative serine/threonine-kinase GCN2-like protein</fullName>
    </submittedName>
</protein>
<dbReference type="EMBL" id="LXQA010082831">
    <property type="protein sequence ID" value="MCI12121.1"/>
    <property type="molecule type" value="Genomic_DNA"/>
</dbReference>
<name>A0A392PJ65_9FABA</name>
<keyword evidence="1" id="KW-0418">Kinase</keyword>
<sequence length="98" mass="11425">MLRKQHNHDDELRSIGVNSSSIQHIDPVTQIRDCVMDVNKKFFMKHHAKHLETSPMRLLNDRLQFDRNAVTLLTNGGDILELAHELRLPFVNWIATNQ</sequence>
<comment type="caution">
    <text evidence="1">The sequence shown here is derived from an EMBL/GenBank/DDBJ whole genome shotgun (WGS) entry which is preliminary data.</text>
</comment>